<dbReference type="RefSeq" id="WP_221030336.1">
    <property type="nucleotide sequence ID" value="NZ_CP139781.1"/>
</dbReference>
<reference evidence="3 4" key="1">
    <citation type="submission" date="2023-12" db="EMBL/GenBank/DDBJ databases">
        <title>Description of an unclassified Opitutus bacterium of Verrucomicrobiota.</title>
        <authorList>
            <person name="Zhang D.-F."/>
        </authorList>
    </citation>
    <scope>NUCLEOTIDE SEQUENCE [LARGE SCALE GENOMIC DNA]</scope>
    <source>
        <strain evidence="3 4">WL0086</strain>
    </source>
</reference>
<dbReference type="InterPro" id="IPR007372">
    <property type="entry name" value="Lipid/polyisoprenoid-bd_YceI"/>
</dbReference>
<name>A0ABZ1C7M0_9BACT</name>
<evidence type="ECO:0000313" key="3">
    <source>
        <dbReference type="EMBL" id="WRQ87501.1"/>
    </source>
</evidence>
<gene>
    <name evidence="3" type="ORF">K1X11_022020</name>
</gene>
<feature type="chain" id="PRO_5046920942" evidence="1">
    <location>
        <begin position="21"/>
        <end position="206"/>
    </location>
</feature>
<dbReference type="Gene3D" id="2.40.128.110">
    <property type="entry name" value="Lipid/polyisoprenoid-binding, YceI-like"/>
    <property type="match status" value="1"/>
</dbReference>
<proteinExistence type="predicted"/>
<sequence length="206" mass="21363">MKKTILAFLLSLSIAGAAMAAPASYDFKDPKGVNAISFHLDSLLEPIAGTANGISGTVSFDPANPAATTGTIVVATPSLKVTNDTMRDHLLSEGWIDAAGHPEITFAIESLSDVSTAGTTTTATAHGSFTLKGVTKDISVPVKLTYLADAFGKRINKPEIGGDLLVVRGEFSISRSDYGIRPGQNEDKVADQIDLSIAMVGSAPDA</sequence>
<feature type="domain" description="Lipid/polyisoprenoid-binding YceI-like" evidence="2">
    <location>
        <begin position="26"/>
        <end position="202"/>
    </location>
</feature>
<protein>
    <submittedName>
        <fullName evidence="3">YceI family protein</fullName>
    </submittedName>
</protein>
<dbReference type="SMART" id="SM00867">
    <property type="entry name" value="YceI"/>
    <property type="match status" value="1"/>
</dbReference>
<organism evidence="3 4">
    <name type="scientific">Actomonas aquatica</name>
    <dbReference type="NCBI Taxonomy" id="2866162"/>
    <lineage>
        <taxon>Bacteria</taxon>
        <taxon>Pseudomonadati</taxon>
        <taxon>Verrucomicrobiota</taxon>
        <taxon>Opitutia</taxon>
        <taxon>Opitutales</taxon>
        <taxon>Opitutaceae</taxon>
        <taxon>Actomonas</taxon>
    </lineage>
</organism>
<dbReference type="Pfam" id="PF04264">
    <property type="entry name" value="YceI"/>
    <property type="match status" value="1"/>
</dbReference>
<dbReference type="PANTHER" id="PTHR34406">
    <property type="entry name" value="PROTEIN YCEI"/>
    <property type="match status" value="1"/>
</dbReference>
<evidence type="ECO:0000313" key="4">
    <source>
        <dbReference type="Proteomes" id="UP000738431"/>
    </source>
</evidence>
<evidence type="ECO:0000259" key="2">
    <source>
        <dbReference type="SMART" id="SM00867"/>
    </source>
</evidence>
<dbReference type="PANTHER" id="PTHR34406:SF1">
    <property type="entry name" value="PROTEIN YCEI"/>
    <property type="match status" value="1"/>
</dbReference>
<dbReference type="EMBL" id="CP139781">
    <property type="protein sequence ID" value="WRQ87501.1"/>
    <property type="molecule type" value="Genomic_DNA"/>
</dbReference>
<dbReference type="Proteomes" id="UP000738431">
    <property type="component" value="Chromosome"/>
</dbReference>
<feature type="signal peptide" evidence="1">
    <location>
        <begin position="1"/>
        <end position="20"/>
    </location>
</feature>
<evidence type="ECO:0000256" key="1">
    <source>
        <dbReference type="SAM" id="SignalP"/>
    </source>
</evidence>
<dbReference type="InterPro" id="IPR036761">
    <property type="entry name" value="TTHA0802/YceI-like_sf"/>
</dbReference>
<accession>A0ABZ1C7M0</accession>
<dbReference type="SUPFAM" id="SSF101874">
    <property type="entry name" value="YceI-like"/>
    <property type="match status" value="1"/>
</dbReference>
<keyword evidence="4" id="KW-1185">Reference proteome</keyword>
<keyword evidence="1" id="KW-0732">Signal</keyword>